<evidence type="ECO:0000256" key="1">
    <source>
        <dbReference type="SAM" id="MobiDB-lite"/>
    </source>
</evidence>
<dbReference type="AlphaFoldDB" id="A0A8H3F5A4"/>
<feature type="region of interest" description="Disordered" evidence="1">
    <location>
        <begin position="598"/>
        <end position="623"/>
    </location>
</feature>
<comment type="caution">
    <text evidence="3">The sequence shown here is derived from an EMBL/GenBank/DDBJ whole genome shotgun (WGS) entry which is preliminary data.</text>
</comment>
<accession>A0A8H3F5A4</accession>
<organism evidence="3 4">
    <name type="scientific">Heterodermia speciosa</name>
    <dbReference type="NCBI Taxonomy" id="116794"/>
    <lineage>
        <taxon>Eukaryota</taxon>
        <taxon>Fungi</taxon>
        <taxon>Dikarya</taxon>
        <taxon>Ascomycota</taxon>
        <taxon>Pezizomycotina</taxon>
        <taxon>Lecanoromycetes</taxon>
        <taxon>OSLEUM clade</taxon>
        <taxon>Lecanoromycetidae</taxon>
        <taxon>Caliciales</taxon>
        <taxon>Physciaceae</taxon>
        <taxon>Heterodermia</taxon>
    </lineage>
</organism>
<reference evidence="3" key="1">
    <citation type="submission" date="2021-03" db="EMBL/GenBank/DDBJ databases">
        <authorList>
            <person name="Tagirdzhanova G."/>
        </authorList>
    </citation>
    <scope>NUCLEOTIDE SEQUENCE</scope>
</reference>
<keyword evidence="4" id="KW-1185">Reference proteome</keyword>
<name>A0A8H3F5A4_9LECA</name>
<dbReference type="OrthoDB" id="3032844at2759"/>
<evidence type="ECO:0000313" key="3">
    <source>
        <dbReference type="EMBL" id="CAF9914586.1"/>
    </source>
</evidence>
<protein>
    <submittedName>
        <fullName evidence="3">Uncharacterized protein</fullName>
    </submittedName>
</protein>
<evidence type="ECO:0000256" key="2">
    <source>
        <dbReference type="SAM" id="Phobius"/>
    </source>
</evidence>
<feature type="compositionally biased region" description="Low complexity" evidence="1">
    <location>
        <begin position="607"/>
        <end position="623"/>
    </location>
</feature>
<gene>
    <name evidence="3" type="ORF">HETSPECPRED_002022</name>
</gene>
<feature type="transmembrane region" description="Helical" evidence="2">
    <location>
        <begin position="183"/>
        <end position="210"/>
    </location>
</feature>
<feature type="transmembrane region" description="Helical" evidence="2">
    <location>
        <begin position="216"/>
        <end position="238"/>
    </location>
</feature>
<evidence type="ECO:0000313" key="4">
    <source>
        <dbReference type="Proteomes" id="UP000664521"/>
    </source>
</evidence>
<sequence length="623" mass="69932">MAAPTSDTIPRNAPAFQTTAPSCDNSLKILADGTQDLAALVGLFATDGVERYTIDYTRGFLPPVTAPLSLLGILGYVRALLKLSLGVQFCERIGFSTISLRSYAGVRKSEVLVNERLTKVKYLQRRNLNGYIRWDIVKNVEHTKESMPLTIGAGQRAPKDRRAFDRSYSVAMYTLARTRKTSYIAFGMCAVGLASAASIASCPILIFSTYRTWTHIFASAGLVISILIGGLPWCWIYLQEHLPFESCQWFRSDWIDGTPTRTNSFTTTGHCVSRKDTFAFFAKDSHFYIFDCCAQRPWQLLIARISSCCAAMCITVAYICQYVELHSASARGSEIWLGVQGLLAILRIFAWNWAPSVLGFASDTVIRSIDQRNNCFRDSLTELELILCWASIENKQTINSEDEKPENEICSSSPLLPEWLTKAIDDLRLSEALQLSHQLQRGSDPANHLMAIQGCNYWDMPESIFIRWLKLRCGDHGRTIRHTAAQPQGSWECRIILDQFGVLHILPGISIWVHHQGRTKPATKIFLFNHEESLDKTAFYIPEVGTHQHWYYGIANIPNDERGWPDLARQTLTPRYRPRIDELWTELTSALEVLGLSSRKGVPGPSPSIGGSSSLSLSDQKES</sequence>
<proteinExistence type="predicted"/>
<dbReference type="EMBL" id="CAJPDS010000014">
    <property type="protein sequence ID" value="CAF9914586.1"/>
    <property type="molecule type" value="Genomic_DNA"/>
</dbReference>
<dbReference type="Proteomes" id="UP000664521">
    <property type="component" value="Unassembled WGS sequence"/>
</dbReference>
<keyword evidence="2" id="KW-0472">Membrane</keyword>
<keyword evidence="2" id="KW-1133">Transmembrane helix</keyword>
<keyword evidence="2" id="KW-0812">Transmembrane</keyword>